<dbReference type="Pfam" id="PF13304">
    <property type="entry name" value="AAA_21"/>
    <property type="match status" value="1"/>
</dbReference>
<proteinExistence type="predicted"/>
<gene>
    <name evidence="2" type="ORF">ACFX5E_00175</name>
</gene>
<dbReference type="CDD" id="cd00267">
    <property type="entry name" value="ABC_ATPase"/>
    <property type="match status" value="1"/>
</dbReference>
<protein>
    <submittedName>
        <fullName evidence="2">AAA family ATPase</fullName>
    </submittedName>
</protein>
<accession>A0ABW6HR54</accession>
<evidence type="ECO:0000259" key="1">
    <source>
        <dbReference type="SMART" id="SM00382"/>
    </source>
</evidence>
<evidence type="ECO:0000313" key="2">
    <source>
        <dbReference type="EMBL" id="MFE3866484.1"/>
    </source>
</evidence>
<dbReference type="InterPro" id="IPR003593">
    <property type="entry name" value="AAA+_ATPase"/>
</dbReference>
<comment type="caution">
    <text evidence="2">The sequence shown here is derived from an EMBL/GenBank/DDBJ whole genome shotgun (WGS) entry which is preliminary data.</text>
</comment>
<dbReference type="Proteomes" id="UP001600109">
    <property type="component" value="Unassembled WGS sequence"/>
</dbReference>
<feature type="domain" description="AAA+ ATPase" evidence="1">
    <location>
        <begin position="21"/>
        <end position="342"/>
    </location>
</feature>
<dbReference type="Pfam" id="PF18899">
    <property type="entry name" value="DUF5655"/>
    <property type="match status" value="1"/>
</dbReference>
<dbReference type="SUPFAM" id="SSF52540">
    <property type="entry name" value="P-loop containing nucleoside triphosphate hydrolases"/>
    <property type="match status" value="1"/>
</dbReference>
<dbReference type="InterPro" id="IPR051396">
    <property type="entry name" value="Bact_Antivir_Def_Nuclease"/>
</dbReference>
<dbReference type="SMART" id="SM00382">
    <property type="entry name" value="AAA"/>
    <property type="match status" value="1"/>
</dbReference>
<dbReference type="InterPro" id="IPR043714">
    <property type="entry name" value="DUF5655"/>
</dbReference>
<dbReference type="InterPro" id="IPR003959">
    <property type="entry name" value="ATPase_AAA_core"/>
</dbReference>
<reference evidence="2 3" key="1">
    <citation type="submission" date="2024-06" db="EMBL/GenBank/DDBJ databases">
        <title>Flavobacterium spp. isolated from glacier.</title>
        <authorList>
            <person name="Han D."/>
        </authorList>
    </citation>
    <scope>NUCLEOTIDE SEQUENCE [LARGE SCALE GENOMIC DNA]</scope>
    <source>
        <strain evidence="2 3">LS2P90</strain>
    </source>
</reference>
<dbReference type="PANTHER" id="PTHR43581:SF2">
    <property type="entry name" value="EXCINUCLEASE ATPASE SUBUNIT"/>
    <property type="match status" value="1"/>
</dbReference>
<dbReference type="PANTHER" id="PTHR43581">
    <property type="entry name" value="ATP/GTP PHOSPHATASE"/>
    <property type="match status" value="1"/>
</dbReference>
<evidence type="ECO:0000313" key="3">
    <source>
        <dbReference type="Proteomes" id="UP001600109"/>
    </source>
</evidence>
<sequence>MKIINLKINGYKNLEAELIHSSDIIAFIGSNGSGKSNLLEAISHIFRSLFVSKYTINFDYFIEYETSKKNRIIIEKKGKTRTFLLDDKPVSDLSNYLPQKVIAIYSGEEARLFDECFGPFYLEFVNNINKAQTQGTEYSELPKMLFLNKFYWNISLLSLLISTSKDNKDFVKNVLKIDKVNKIKIDFIKKNYEKYNDNKALRLVRDIDVKAEYELEEFRTLLSEKGYIADDLYKYLYLAYSPKDSKIINDIVIEFNDFLTVADFSEGEKKLLLIKGALEFAGQEDSIFILDEPDSHIHINNKEQITKSFEPYQHNRQIIITTHSPTLTQCMKDENVYMLNSGKIEDKNRQDIIQGVAGDFWNKHQQNSFLSSKKPIILLVEGKHDKLHIVNAYNKLSDEYPTLNFDIFSLGGESKIHPFMNGLYEANIQNDVIYIGIYDNDNAGTTTLNKAGFEPDSNNYGYRKLKKDKTEHNHFFAFPLIKPVGFTKDCTIENMFVPEKYEEAFKEALNKSIGHFSNKSIEDINKDIKENSKNVLADNSKNFDKEDFVHFRKIFDLIKSIKAFTTPNPVGKVVIPEVILIKEDRREVEVEVEVEVEEVEKKTENSPIVKEVILFQNIKKGSRTGRTVSENQHLKGKEGPIKSIYKLLKAEIQDKNSDIEIIPKVEYIAFKLNGKNVFDIKIQKNNIKLWVNKKNRTMPAVLSDLFDDVSNKGHHGNGDFEKTFTNEAEVRAFIDFDAISQILKLL</sequence>
<dbReference type="Gene3D" id="3.40.50.300">
    <property type="entry name" value="P-loop containing nucleotide triphosphate hydrolases"/>
    <property type="match status" value="1"/>
</dbReference>
<dbReference type="RefSeq" id="WP_379853140.1">
    <property type="nucleotide sequence ID" value="NZ_JBHZPZ010000001.1"/>
</dbReference>
<dbReference type="EMBL" id="JBHZPZ010000001">
    <property type="protein sequence ID" value="MFE3866484.1"/>
    <property type="molecule type" value="Genomic_DNA"/>
</dbReference>
<keyword evidence="3" id="KW-1185">Reference proteome</keyword>
<organism evidence="2 3">
    <name type="scientific">Flavobacterium xylosi</name>
    <dbReference type="NCBI Taxonomy" id="3230415"/>
    <lineage>
        <taxon>Bacteria</taxon>
        <taxon>Pseudomonadati</taxon>
        <taxon>Bacteroidota</taxon>
        <taxon>Flavobacteriia</taxon>
        <taxon>Flavobacteriales</taxon>
        <taxon>Flavobacteriaceae</taxon>
        <taxon>Flavobacterium</taxon>
    </lineage>
</organism>
<name>A0ABW6HR54_9FLAO</name>
<dbReference type="InterPro" id="IPR027417">
    <property type="entry name" value="P-loop_NTPase"/>
</dbReference>